<gene>
    <name evidence="2" type="ORF">EFY87_12355</name>
</gene>
<dbReference type="GO" id="GO:0016787">
    <property type="term" value="F:hydrolase activity"/>
    <property type="evidence" value="ECO:0007669"/>
    <property type="project" value="UniProtKB-KW"/>
</dbReference>
<dbReference type="RefSeq" id="WP_123271788.1">
    <property type="nucleotide sequence ID" value="NZ_RJJQ01000012.1"/>
</dbReference>
<name>A0A3M9M692_9MICO</name>
<dbReference type="InterPro" id="IPR012338">
    <property type="entry name" value="Beta-lactam/transpept-like"/>
</dbReference>
<dbReference type="AlphaFoldDB" id="A0A3M9M692"/>
<dbReference type="InterPro" id="IPR050491">
    <property type="entry name" value="AmpC-like"/>
</dbReference>
<dbReference type="InterPro" id="IPR001466">
    <property type="entry name" value="Beta-lactam-related"/>
</dbReference>
<evidence type="ECO:0000313" key="3">
    <source>
        <dbReference type="Proteomes" id="UP000271678"/>
    </source>
</evidence>
<dbReference type="PANTHER" id="PTHR46825:SF9">
    <property type="entry name" value="BETA-LACTAMASE-RELATED DOMAIN-CONTAINING PROTEIN"/>
    <property type="match status" value="1"/>
</dbReference>
<dbReference type="OrthoDB" id="3863176at2"/>
<accession>A0A3M9M692</accession>
<dbReference type="SUPFAM" id="SSF56601">
    <property type="entry name" value="beta-lactamase/transpeptidase-like"/>
    <property type="match status" value="1"/>
</dbReference>
<evidence type="ECO:0000313" key="2">
    <source>
        <dbReference type="EMBL" id="RNI21071.1"/>
    </source>
</evidence>
<dbReference type="PANTHER" id="PTHR46825">
    <property type="entry name" value="D-ALANYL-D-ALANINE-CARBOXYPEPTIDASE/ENDOPEPTIDASE AMPH"/>
    <property type="match status" value="1"/>
</dbReference>
<reference evidence="2 3" key="1">
    <citation type="submission" date="2018-11" db="EMBL/GenBank/DDBJ databases">
        <title>Draft genome of Simplicispira Flexivirga sp. BO-16.</title>
        <authorList>
            <person name="Im W.T."/>
        </authorList>
    </citation>
    <scope>NUCLEOTIDE SEQUENCE [LARGE SCALE GENOMIC DNA]</scope>
    <source>
        <strain evidence="2 3">BO-16</strain>
    </source>
</reference>
<dbReference type="EMBL" id="RJJQ01000012">
    <property type="protein sequence ID" value="RNI21071.1"/>
    <property type="molecule type" value="Genomic_DNA"/>
</dbReference>
<protein>
    <submittedName>
        <fullName evidence="2">Class A beta-lactamase-related serine hydrolase</fullName>
    </submittedName>
</protein>
<keyword evidence="3" id="KW-1185">Reference proteome</keyword>
<dbReference type="Proteomes" id="UP000271678">
    <property type="component" value="Unassembled WGS sequence"/>
</dbReference>
<comment type="caution">
    <text evidence="2">The sequence shown here is derived from an EMBL/GenBank/DDBJ whole genome shotgun (WGS) entry which is preliminary data.</text>
</comment>
<evidence type="ECO:0000259" key="1">
    <source>
        <dbReference type="Pfam" id="PF00144"/>
    </source>
</evidence>
<organism evidence="2 3">
    <name type="scientific">Flexivirga caeni</name>
    <dbReference type="NCBI Taxonomy" id="2294115"/>
    <lineage>
        <taxon>Bacteria</taxon>
        <taxon>Bacillati</taxon>
        <taxon>Actinomycetota</taxon>
        <taxon>Actinomycetes</taxon>
        <taxon>Micrococcales</taxon>
        <taxon>Dermacoccaceae</taxon>
        <taxon>Flexivirga</taxon>
    </lineage>
</organism>
<proteinExistence type="predicted"/>
<keyword evidence="2" id="KW-0378">Hydrolase</keyword>
<feature type="domain" description="Beta-lactamase-related" evidence="1">
    <location>
        <begin position="14"/>
        <end position="350"/>
    </location>
</feature>
<dbReference type="Pfam" id="PF00144">
    <property type="entry name" value="Beta-lactamase"/>
    <property type="match status" value="1"/>
</dbReference>
<dbReference type="Gene3D" id="3.40.710.10">
    <property type="entry name" value="DD-peptidase/beta-lactamase superfamily"/>
    <property type="match status" value="1"/>
</dbReference>
<sequence length="517" mass="55253">MSNETIRIPIESQLDAFFAQYVAADTARGLVYGLSGPDGLRHSTGFGVVSDDGLVPDADTIFPIASMSKSFIACAALIARDRGLLSLDDPITTYFPQFSASGTADDPCDPPTLGMLLSMSGGLTEDNSWVDPFIDASEDEVLEQVGKGLRYSHVPGLVYEYSNLGYALAGLAVGRAAGSPIERFVHDEIFLPLGLTATCFDNAAPAGVSRATGYHLDTEGNWVGYPHVASAAFAAAGGIMSTVRDLTTWISWLGAAFRAPQCQEPQILSRASRRELQRLRILDCPSVTVGTDGALHPAVTGYGLGVRIDLDLQRGTIVGHGGGLPGFSLFMCWHPDSGHGVVTLTNSHRSSAGIICLAALRQLLAYDATPSETIVLWPETVQLRESVDRLIRQWDDDLAGQVFAPNVDFDRSLRERRAEIDELIERIGPLGDPRPSDDIVSAATAADVTWSIPGAHGELLCLIHLTPVEPAQVQEIVIQAVPAGRPRYAAPVDLSPRRGNPGDPVVSAARNVRVELP</sequence>